<dbReference type="RefSeq" id="WP_227227994.1">
    <property type="nucleotide sequence ID" value="NZ_JAJCVJ010000001.1"/>
</dbReference>
<name>A0ABD5R9N3_9EURY</name>
<evidence type="ECO:0000313" key="3">
    <source>
        <dbReference type="Proteomes" id="UP001596201"/>
    </source>
</evidence>
<keyword evidence="1" id="KW-0812">Transmembrane</keyword>
<evidence type="ECO:0000313" key="2">
    <source>
        <dbReference type="EMBL" id="MFC5366668.1"/>
    </source>
</evidence>
<evidence type="ECO:0008006" key="4">
    <source>
        <dbReference type="Google" id="ProtNLM"/>
    </source>
</evidence>
<keyword evidence="1" id="KW-0472">Membrane</keyword>
<proteinExistence type="predicted"/>
<reference evidence="2 3" key="1">
    <citation type="journal article" date="2019" name="Int. J. Syst. Evol. Microbiol.">
        <title>The Global Catalogue of Microorganisms (GCM) 10K type strain sequencing project: providing services to taxonomists for standard genome sequencing and annotation.</title>
        <authorList>
            <consortium name="The Broad Institute Genomics Platform"/>
            <consortium name="The Broad Institute Genome Sequencing Center for Infectious Disease"/>
            <person name="Wu L."/>
            <person name="Ma J."/>
        </authorList>
    </citation>
    <scope>NUCLEOTIDE SEQUENCE [LARGE SCALE GENOMIC DNA]</scope>
    <source>
        <strain evidence="2 3">CGMCC 1.12237</strain>
    </source>
</reference>
<accession>A0ABD5R9N3</accession>
<gene>
    <name evidence="2" type="ORF">ACFPJ5_06925</name>
</gene>
<dbReference type="AlphaFoldDB" id="A0ABD5R9N3"/>
<keyword evidence="1" id="KW-1133">Transmembrane helix</keyword>
<protein>
    <recommendedName>
        <fullName evidence="4">DUF2892 domain-containing protein</fullName>
    </recommendedName>
</protein>
<feature type="transmembrane region" description="Helical" evidence="1">
    <location>
        <begin position="45"/>
        <end position="62"/>
    </location>
</feature>
<feature type="transmembrane region" description="Helical" evidence="1">
    <location>
        <begin position="20"/>
        <end position="39"/>
    </location>
</feature>
<dbReference type="EMBL" id="JBHSKX010000001">
    <property type="protein sequence ID" value="MFC5366668.1"/>
    <property type="molecule type" value="Genomic_DNA"/>
</dbReference>
<evidence type="ECO:0000256" key="1">
    <source>
        <dbReference type="SAM" id="Phobius"/>
    </source>
</evidence>
<keyword evidence="3" id="KW-1185">Reference proteome</keyword>
<feature type="transmembrane region" description="Helical" evidence="1">
    <location>
        <begin position="106"/>
        <end position="128"/>
    </location>
</feature>
<organism evidence="2 3">
    <name type="scientific">Salinirubrum litoreum</name>
    <dbReference type="NCBI Taxonomy" id="1126234"/>
    <lineage>
        <taxon>Archaea</taxon>
        <taxon>Methanobacteriati</taxon>
        <taxon>Methanobacteriota</taxon>
        <taxon>Stenosarchaea group</taxon>
        <taxon>Halobacteria</taxon>
        <taxon>Halobacteriales</taxon>
        <taxon>Haloferacaceae</taxon>
        <taxon>Salinirubrum</taxon>
    </lineage>
</organism>
<dbReference type="Proteomes" id="UP001596201">
    <property type="component" value="Unassembled WGS sequence"/>
</dbReference>
<sequence length="129" mass="13738">MAEYQPGVCNIGEAEQRRRYALGALASLATLALVVGVVAFQYPTWYLLASVVPLIGVAEGFFQARFNFCAGFALAGIYDVSAGGGERHEVADESDRRADRKRARQIHVYSVGAALAGTVVIYAVGLLAV</sequence>
<comment type="caution">
    <text evidence="2">The sequence shown here is derived from an EMBL/GenBank/DDBJ whole genome shotgun (WGS) entry which is preliminary data.</text>
</comment>